<organism evidence="4 5">
    <name type="scientific">Cryptomeria japonica</name>
    <name type="common">Japanese cedar</name>
    <name type="synonym">Cupressus japonica</name>
    <dbReference type="NCBI Taxonomy" id="3369"/>
    <lineage>
        <taxon>Eukaryota</taxon>
        <taxon>Viridiplantae</taxon>
        <taxon>Streptophyta</taxon>
        <taxon>Embryophyta</taxon>
        <taxon>Tracheophyta</taxon>
        <taxon>Spermatophyta</taxon>
        <taxon>Pinopsida</taxon>
        <taxon>Pinidae</taxon>
        <taxon>Conifers II</taxon>
        <taxon>Cupressales</taxon>
        <taxon>Cupressaceae</taxon>
        <taxon>Cryptomeria</taxon>
    </lineage>
</organism>
<feature type="domain" description="Barwin" evidence="3">
    <location>
        <begin position="1"/>
        <end position="138"/>
    </location>
</feature>
<dbReference type="PANTHER" id="PTHR46351:SF3">
    <property type="entry name" value="WOUND-INDUCED PROTEIN WIN2"/>
    <property type="match status" value="1"/>
</dbReference>
<accession>A0AAD3NN92</accession>
<keyword evidence="1" id="KW-1015">Disulfide bond</keyword>
<evidence type="ECO:0000256" key="2">
    <source>
        <dbReference type="SAM" id="SignalP"/>
    </source>
</evidence>
<dbReference type="InterPro" id="IPR044301">
    <property type="entry name" value="PR4"/>
</dbReference>
<evidence type="ECO:0000259" key="3">
    <source>
        <dbReference type="PROSITE" id="PS51174"/>
    </source>
</evidence>
<protein>
    <recommendedName>
        <fullName evidence="3">Barwin domain-containing protein</fullName>
    </recommendedName>
</protein>
<dbReference type="InterPro" id="IPR001153">
    <property type="entry name" value="Barwin_dom"/>
</dbReference>
<proteinExistence type="predicted"/>
<dbReference type="EMBL" id="BSEH01000558">
    <property type="protein sequence ID" value="GLJ58820.1"/>
    <property type="molecule type" value="Genomic_DNA"/>
</dbReference>
<feature type="signal peptide" evidence="2">
    <location>
        <begin position="1"/>
        <end position="23"/>
    </location>
</feature>
<dbReference type="GO" id="GO:0042742">
    <property type="term" value="P:defense response to bacterium"/>
    <property type="evidence" value="ECO:0007669"/>
    <property type="project" value="InterPro"/>
</dbReference>
<feature type="chain" id="PRO_5041926260" description="Barwin domain-containing protein" evidence="2">
    <location>
        <begin position="24"/>
        <end position="138"/>
    </location>
</feature>
<dbReference type="AlphaFoldDB" id="A0AAD3NN92"/>
<dbReference type="InterPro" id="IPR036908">
    <property type="entry name" value="RlpA-like_sf"/>
</dbReference>
<dbReference type="Pfam" id="PF00967">
    <property type="entry name" value="Barwin"/>
    <property type="match status" value="1"/>
</dbReference>
<evidence type="ECO:0000256" key="1">
    <source>
        <dbReference type="ARBA" id="ARBA00023157"/>
    </source>
</evidence>
<dbReference type="SUPFAM" id="SSF50685">
    <property type="entry name" value="Barwin-like endoglucanases"/>
    <property type="match status" value="1"/>
</dbReference>
<reference evidence="4" key="1">
    <citation type="submission" date="2022-12" db="EMBL/GenBank/DDBJ databases">
        <title>Chromosome-Level Genome Assembly of Japanese Cedar (Cryptomeriajaponica D. Don).</title>
        <authorList>
            <person name="Fujino T."/>
            <person name="Yamaguchi K."/>
            <person name="Yokoyama T."/>
            <person name="Hamanaka T."/>
            <person name="Harazono Y."/>
            <person name="Kamada H."/>
            <person name="Kobayashi W."/>
            <person name="Ujino-Ihara T."/>
            <person name="Uchiyama K."/>
            <person name="Matsumoto A."/>
            <person name="Izuno A."/>
            <person name="Tsumura Y."/>
            <person name="Toyoda A."/>
            <person name="Shigenobu S."/>
            <person name="Moriguchi Y."/>
            <person name="Ueno S."/>
            <person name="Kasahara M."/>
        </authorList>
    </citation>
    <scope>NUCLEOTIDE SEQUENCE</scope>
</reference>
<dbReference type="PANTHER" id="PTHR46351">
    <property type="entry name" value="WOUND-INDUCED PROTEIN WIN2"/>
    <property type="match status" value="1"/>
</dbReference>
<dbReference type="PRINTS" id="PR00602">
    <property type="entry name" value="BARWIN"/>
</dbReference>
<keyword evidence="5" id="KW-1185">Reference proteome</keyword>
<dbReference type="Proteomes" id="UP001234787">
    <property type="component" value="Unassembled WGS sequence"/>
</dbReference>
<gene>
    <name evidence="4" type="ORF">SUGI_1479120</name>
</gene>
<dbReference type="GO" id="GO:0050832">
    <property type="term" value="P:defense response to fungus"/>
    <property type="evidence" value="ECO:0007669"/>
    <property type="project" value="InterPro"/>
</dbReference>
<keyword evidence="2" id="KW-0732">Signal</keyword>
<dbReference type="Gene3D" id="2.40.40.10">
    <property type="entry name" value="RlpA-like domain"/>
    <property type="match status" value="1"/>
</dbReference>
<evidence type="ECO:0000313" key="5">
    <source>
        <dbReference type="Proteomes" id="UP001234787"/>
    </source>
</evidence>
<name>A0AAD3NN92_CRYJA</name>
<dbReference type="GO" id="GO:0004540">
    <property type="term" value="F:RNA nuclease activity"/>
    <property type="evidence" value="ECO:0007669"/>
    <property type="project" value="InterPro"/>
</dbReference>
<dbReference type="PROSITE" id="PS51174">
    <property type="entry name" value="BARWIN_3"/>
    <property type="match status" value="1"/>
</dbReference>
<comment type="caution">
    <text evidence="4">The sequence shown here is derived from an EMBL/GenBank/DDBJ whole genome shotgun (WGS) entry which is preliminary data.</text>
</comment>
<evidence type="ECO:0000313" key="4">
    <source>
        <dbReference type="EMBL" id="GLJ58820.1"/>
    </source>
</evidence>
<sequence length="138" mass="15269">MASKVVRWIALCFFLASILCVNSETFTTSNPYDSAGRNYNIDGLFCATFDSKQPLEWRKEYLWAAYCDQAGKPMGSSICGTCIQVKNDLTSENVTVRILDQCQNGGLVLETDAFNAIDGDGQGKNNGYLLTTYKFVDC</sequence>